<feature type="signal peptide" evidence="1">
    <location>
        <begin position="1"/>
        <end position="29"/>
    </location>
</feature>
<dbReference type="EMBL" id="CAXITT010000121">
    <property type="protein sequence ID" value="CAL1532637.1"/>
    <property type="molecule type" value="Genomic_DNA"/>
</dbReference>
<gene>
    <name evidence="2" type="ORF">GSLYS_00006655001</name>
</gene>
<feature type="chain" id="PRO_5043506015" evidence="1">
    <location>
        <begin position="30"/>
        <end position="127"/>
    </location>
</feature>
<dbReference type="Proteomes" id="UP001497497">
    <property type="component" value="Unassembled WGS sequence"/>
</dbReference>
<keyword evidence="1" id="KW-0732">Signal</keyword>
<sequence>MLGKRHPDTTMSYLTFLACVCLAVVSVTAAVDKTCTDNSQCDAGECCQILSEFMIVSKRATSGTCQKYALESEPCGLYDRINGYCSCTPGTTCTAEEVLIPTTPGLQKRKPVPPRPGYMYNINCVKN</sequence>
<keyword evidence="3" id="KW-1185">Reference proteome</keyword>
<dbReference type="PROSITE" id="PS51257">
    <property type="entry name" value="PROKAR_LIPOPROTEIN"/>
    <property type="match status" value="1"/>
</dbReference>
<evidence type="ECO:0000313" key="2">
    <source>
        <dbReference type="EMBL" id="CAL1532637.1"/>
    </source>
</evidence>
<organism evidence="2 3">
    <name type="scientific">Lymnaea stagnalis</name>
    <name type="common">Great pond snail</name>
    <name type="synonym">Helix stagnalis</name>
    <dbReference type="NCBI Taxonomy" id="6523"/>
    <lineage>
        <taxon>Eukaryota</taxon>
        <taxon>Metazoa</taxon>
        <taxon>Spiralia</taxon>
        <taxon>Lophotrochozoa</taxon>
        <taxon>Mollusca</taxon>
        <taxon>Gastropoda</taxon>
        <taxon>Heterobranchia</taxon>
        <taxon>Euthyneura</taxon>
        <taxon>Panpulmonata</taxon>
        <taxon>Hygrophila</taxon>
        <taxon>Lymnaeoidea</taxon>
        <taxon>Lymnaeidae</taxon>
        <taxon>Lymnaea</taxon>
    </lineage>
</organism>
<name>A0AAV2HFH0_LYMST</name>
<protein>
    <submittedName>
        <fullName evidence="2">Uncharacterized protein</fullName>
    </submittedName>
</protein>
<evidence type="ECO:0000313" key="3">
    <source>
        <dbReference type="Proteomes" id="UP001497497"/>
    </source>
</evidence>
<evidence type="ECO:0000256" key="1">
    <source>
        <dbReference type="SAM" id="SignalP"/>
    </source>
</evidence>
<reference evidence="2 3" key="1">
    <citation type="submission" date="2024-04" db="EMBL/GenBank/DDBJ databases">
        <authorList>
            <consortium name="Genoscope - CEA"/>
            <person name="William W."/>
        </authorList>
    </citation>
    <scope>NUCLEOTIDE SEQUENCE [LARGE SCALE GENOMIC DNA]</scope>
</reference>
<comment type="caution">
    <text evidence="2">The sequence shown here is derived from an EMBL/GenBank/DDBJ whole genome shotgun (WGS) entry which is preliminary data.</text>
</comment>
<accession>A0AAV2HFH0</accession>
<dbReference type="AlphaFoldDB" id="A0AAV2HFH0"/>
<proteinExistence type="predicted"/>